<evidence type="ECO:0000256" key="9">
    <source>
        <dbReference type="SAM" id="Phobius"/>
    </source>
</evidence>
<keyword evidence="1" id="KW-0723">Serine/threonine-protein kinase</keyword>
<reference evidence="12" key="1">
    <citation type="journal article" date="2021" name="Proc. Natl. Acad. Sci. U.S.A.">
        <title>Three genomes in the algal genus Volvox reveal the fate of a haploid sex-determining region after a transition to homothallism.</title>
        <authorList>
            <person name="Yamamoto K."/>
            <person name="Hamaji T."/>
            <person name="Kawai-Toyooka H."/>
            <person name="Matsuzaki R."/>
            <person name="Takahashi F."/>
            <person name="Nishimura Y."/>
            <person name="Kawachi M."/>
            <person name="Noguchi H."/>
            <person name="Minakuchi Y."/>
            <person name="Umen J.G."/>
            <person name="Toyoda A."/>
            <person name="Nozaki H."/>
        </authorList>
    </citation>
    <scope>NUCLEOTIDE SEQUENCE</scope>
    <source>
        <strain evidence="12">NIES-3786</strain>
    </source>
</reference>
<keyword evidence="4" id="KW-0418">Kinase</keyword>
<feature type="domain" description="CHASE" evidence="11">
    <location>
        <begin position="279"/>
        <end position="357"/>
    </location>
</feature>
<accession>A0A8J4CCQ7</accession>
<sequence>MDGYVENGVQQPTGPGVLVQFNEDLAQGLFPDKSHAMASIVRNLQERNRSKVDRSPNGEDCEAKSAGDGRNTSLEDVGCRNGSGLFVLGGATTVIDRRGLEDAVLTDASCAGPAELEKVVCGEPELHVSTSVDLAKETDGNNMKAMPVPKALVNGRVHTCFNGLMGTCRALAEIVCLYPSTTIAPVLVFMLLCGIGIWGVIAGASAHVQQRKDDARSRAVDAATGFQIQLQQSFTPGVTFQLLVKQQPDVGYWIKNFNATAQELMTRVPTGSLANMQLQPFAQVMMIYPQRPSDRSQVSPPRDLLADPTRKDDIMTIIRTGEPMVVGPTTLYDNSTGVFVRYPIYIPDRDANETFGFRYFDPNNTAKNNTNLRSFNDLPASVRNCNMCYNSTTREKWWGLVSVLVNYTAVASGEDAYLATLRKLGFHYALVREINSTSEQVIAQVGPTTLRNEDAVIIQVKVVNRIWLLRVSPAGGFIAPWRGPLIAAVIIIAFIISLLLFFSMASFKRQMLLLQETVAANRNLAETTKRLEEEKERMDVLLVRQYELLRCLDANRDGGKGGAPDPLASSRKAMMARIEDARRSLNVAKASLDDNVQVAEVLGAGAFGKVQKGLWRGTVVAVKTMILPANMTGQEKREKMAVMEAAISSSLVHPNIVTTYTYFIRPYHEPGLGGLHQMVAPFGSPIGGFDDRASSHGSLAESNDSTIHSYEVRLVLEYCDKGSLKDALDQHAFMQGGGLNLPAMLETAADVAKAMVHMHASNVLHSDLKARNIMLKSSGTEGRGVIAKVADFGLSTRMEHQETHLSSCFQGTLTHMAPEVMLEGRISKAADVYSFGILMWELFCGGDPFAGVPRAHIGHAITKEGRRPKFPPFAPRDYVALANSCWDPDAALRPSFEKVLTELVRLREELGGETMPLIVTPPAPITPKQSNDGMGLRQDSAIPAILVTQQLPNGGPHGGASLGRGGKSTLYGAGVILEPVSSMDSDGIPDAVEGGGDSGGASGGASGVAGAANLLLSLGPSQASTGYRTRIKTLLVQRQLRKMGIRLGTNGSSGLAQTLPALHEEMEHRWVIRRPCAF</sequence>
<evidence type="ECO:0000256" key="6">
    <source>
        <dbReference type="PROSITE-ProRule" id="PRU10141"/>
    </source>
</evidence>
<organism evidence="12 13">
    <name type="scientific">Volvox reticuliferus</name>
    <dbReference type="NCBI Taxonomy" id="1737510"/>
    <lineage>
        <taxon>Eukaryota</taxon>
        <taxon>Viridiplantae</taxon>
        <taxon>Chlorophyta</taxon>
        <taxon>core chlorophytes</taxon>
        <taxon>Chlorophyceae</taxon>
        <taxon>CS clade</taxon>
        <taxon>Chlamydomonadales</taxon>
        <taxon>Volvocaceae</taxon>
        <taxon>Volvox</taxon>
    </lineage>
</organism>
<evidence type="ECO:0000256" key="1">
    <source>
        <dbReference type="ARBA" id="ARBA00022527"/>
    </source>
</evidence>
<evidence type="ECO:0008006" key="14">
    <source>
        <dbReference type="Google" id="ProtNLM"/>
    </source>
</evidence>
<feature type="compositionally biased region" description="Basic and acidic residues" evidence="8">
    <location>
        <begin position="45"/>
        <end position="67"/>
    </location>
</feature>
<keyword evidence="13" id="KW-1185">Reference proteome</keyword>
<evidence type="ECO:0000313" key="12">
    <source>
        <dbReference type="EMBL" id="GIL79157.1"/>
    </source>
</evidence>
<dbReference type="Gene3D" id="1.10.510.10">
    <property type="entry name" value="Transferase(Phosphotransferase) domain 1"/>
    <property type="match status" value="1"/>
</dbReference>
<dbReference type="InterPro" id="IPR008271">
    <property type="entry name" value="Ser/Thr_kinase_AS"/>
</dbReference>
<dbReference type="PANTHER" id="PTHR44329:SF214">
    <property type="entry name" value="PROTEIN KINASE DOMAIN-CONTAINING PROTEIN"/>
    <property type="match status" value="1"/>
</dbReference>
<evidence type="ECO:0000313" key="13">
    <source>
        <dbReference type="Proteomes" id="UP000747110"/>
    </source>
</evidence>
<evidence type="ECO:0000256" key="2">
    <source>
        <dbReference type="ARBA" id="ARBA00022679"/>
    </source>
</evidence>
<comment type="caution">
    <text evidence="12">The sequence shown here is derived from an EMBL/GenBank/DDBJ whole genome shotgun (WGS) entry which is preliminary data.</text>
</comment>
<feature type="coiled-coil region" evidence="7">
    <location>
        <begin position="514"/>
        <end position="544"/>
    </location>
</feature>
<evidence type="ECO:0000256" key="8">
    <source>
        <dbReference type="SAM" id="MobiDB-lite"/>
    </source>
</evidence>
<evidence type="ECO:0000256" key="7">
    <source>
        <dbReference type="SAM" id="Coils"/>
    </source>
</evidence>
<dbReference type="PRINTS" id="PR00109">
    <property type="entry name" value="TYRKINASE"/>
</dbReference>
<protein>
    <recommendedName>
        <fullName evidence="14">Protein kinase domain-containing protein</fullName>
    </recommendedName>
</protein>
<keyword evidence="2" id="KW-0808">Transferase</keyword>
<dbReference type="AlphaFoldDB" id="A0A8J4CCQ7"/>
<name>A0A8J4CCQ7_9CHLO</name>
<dbReference type="OrthoDB" id="540454at2759"/>
<keyword evidence="7" id="KW-0175">Coiled coil</keyword>
<evidence type="ECO:0000259" key="11">
    <source>
        <dbReference type="PROSITE" id="PS50839"/>
    </source>
</evidence>
<dbReference type="InterPro" id="IPR001245">
    <property type="entry name" value="Ser-Thr/Tyr_kinase_cat_dom"/>
</dbReference>
<keyword evidence="9" id="KW-1133">Transmembrane helix</keyword>
<dbReference type="PROSITE" id="PS00108">
    <property type="entry name" value="PROTEIN_KINASE_ST"/>
    <property type="match status" value="1"/>
</dbReference>
<feature type="transmembrane region" description="Helical" evidence="9">
    <location>
        <begin position="485"/>
        <end position="507"/>
    </location>
</feature>
<feature type="transmembrane region" description="Helical" evidence="9">
    <location>
        <begin position="186"/>
        <end position="208"/>
    </location>
</feature>
<dbReference type="Gene3D" id="3.30.200.20">
    <property type="entry name" value="Phosphorylase Kinase, domain 1"/>
    <property type="match status" value="1"/>
</dbReference>
<feature type="domain" description="Protein kinase" evidence="10">
    <location>
        <begin position="596"/>
        <end position="918"/>
    </location>
</feature>
<gene>
    <name evidence="12" type="ORF">Vretifemale_8506</name>
</gene>
<keyword evidence="9" id="KW-0472">Membrane</keyword>
<dbReference type="PANTHER" id="PTHR44329">
    <property type="entry name" value="SERINE/THREONINE-PROTEIN KINASE TNNI3K-RELATED"/>
    <property type="match status" value="1"/>
</dbReference>
<evidence type="ECO:0000259" key="10">
    <source>
        <dbReference type="PROSITE" id="PS50011"/>
    </source>
</evidence>
<dbReference type="EMBL" id="BNCP01000015">
    <property type="protein sequence ID" value="GIL79157.1"/>
    <property type="molecule type" value="Genomic_DNA"/>
</dbReference>
<proteinExistence type="predicted"/>
<dbReference type="PROSITE" id="PS50011">
    <property type="entry name" value="PROTEIN_KINASE_DOM"/>
    <property type="match status" value="1"/>
</dbReference>
<feature type="region of interest" description="Disordered" evidence="8">
    <location>
        <begin position="45"/>
        <end position="73"/>
    </location>
</feature>
<dbReference type="GO" id="GO:0004674">
    <property type="term" value="F:protein serine/threonine kinase activity"/>
    <property type="evidence" value="ECO:0007669"/>
    <property type="project" value="UniProtKB-KW"/>
</dbReference>
<dbReference type="InterPro" id="IPR011009">
    <property type="entry name" value="Kinase-like_dom_sf"/>
</dbReference>
<dbReference type="GO" id="GO:0005524">
    <property type="term" value="F:ATP binding"/>
    <property type="evidence" value="ECO:0007669"/>
    <property type="project" value="UniProtKB-UniRule"/>
</dbReference>
<evidence type="ECO:0000256" key="3">
    <source>
        <dbReference type="ARBA" id="ARBA00022741"/>
    </source>
</evidence>
<feature type="binding site" evidence="6">
    <location>
        <position position="623"/>
    </location>
    <ligand>
        <name>ATP</name>
        <dbReference type="ChEBI" id="CHEBI:30616"/>
    </ligand>
</feature>
<dbReference type="Proteomes" id="UP000747110">
    <property type="component" value="Unassembled WGS sequence"/>
</dbReference>
<dbReference type="Pfam" id="PF07714">
    <property type="entry name" value="PK_Tyr_Ser-Thr"/>
    <property type="match status" value="2"/>
</dbReference>
<evidence type="ECO:0000256" key="4">
    <source>
        <dbReference type="ARBA" id="ARBA00022777"/>
    </source>
</evidence>
<dbReference type="InterPro" id="IPR051681">
    <property type="entry name" value="Ser/Thr_Kinases-Pseudokinases"/>
</dbReference>
<dbReference type="InterPro" id="IPR017441">
    <property type="entry name" value="Protein_kinase_ATP_BS"/>
</dbReference>
<dbReference type="PROSITE" id="PS50839">
    <property type="entry name" value="CHASE"/>
    <property type="match status" value="1"/>
</dbReference>
<keyword evidence="3 6" id="KW-0547">Nucleotide-binding</keyword>
<dbReference type="InterPro" id="IPR006189">
    <property type="entry name" value="CHASE_dom"/>
</dbReference>
<keyword evidence="9" id="KW-0812">Transmembrane</keyword>
<evidence type="ECO:0000256" key="5">
    <source>
        <dbReference type="ARBA" id="ARBA00022840"/>
    </source>
</evidence>
<dbReference type="InterPro" id="IPR000719">
    <property type="entry name" value="Prot_kinase_dom"/>
</dbReference>
<dbReference type="SMART" id="SM00220">
    <property type="entry name" value="S_TKc"/>
    <property type="match status" value="1"/>
</dbReference>
<dbReference type="SUPFAM" id="SSF56112">
    <property type="entry name" value="Protein kinase-like (PK-like)"/>
    <property type="match status" value="1"/>
</dbReference>
<dbReference type="PROSITE" id="PS00107">
    <property type="entry name" value="PROTEIN_KINASE_ATP"/>
    <property type="match status" value="1"/>
</dbReference>
<keyword evidence="5 6" id="KW-0067">ATP-binding</keyword>